<reference evidence="3 4" key="1">
    <citation type="submission" date="2020-08" db="EMBL/GenBank/DDBJ databases">
        <title>Sequencing the genomes of 1000 actinobacteria strains.</title>
        <authorList>
            <person name="Klenk H.-P."/>
        </authorList>
    </citation>
    <scope>NUCLEOTIDE SEQUENCE [LARGE SCALE GENOMIC DNA]</scope>
    <source>
        <strain evidence="3 4">DSM 43150</strain>
    </source>
</reference>
<dbReference type="GO" id="GO:0016787">
    <property type="term" value="F:hydrolase activity"/>
    <property type="evidence" value="ECO:0007669"/>
    <property type="project" value="UniProtKB-KW"/>
</dbReference>
<dbReference type="EMBL" id="BOMP01000190">
    <property type="protein sequence ID" value="GIE46148.1"/>
    <property type="molecule type" value="Genomic_DNA"/>
</dbReference>
<organism evidence="3 4">
    <name type="scientific">Actinoplanes lobatus</name>
    <dbReference type="NCBI Taxonomy" id="113568"/>
    <lineage>
        <taxon>Bacteria</taxon>
        <taxon>Bacillati</taxon>
        <taxon>Actinomycetota</taxon>
        <taxon>Actinomycetes</taxon>
        <taxon>Micromonosporales</taxon>
        <taxon>Micromonosporaceae</taxon>
        <taxon>Actinoplanes</taxon>
    </lineage>
</organism>
<dbReference type="InterPro" id="IPR029058">
    <property type="entry name" value="AB_hydrolase_fold"/>
</dbReference>
<dbReference type="InterPro" id="IPR050228">
    <property type="entry name" value="Carboxylesterase_BioH"/>
</dbReference>
<reference evidence="2 5" key="2">
    <citation type="submission" date="2021-01" db="EMBL/GenBank/DDBJ databases">
        <title>Whole genome shotgun sequence of Actinoplanes lobatus NBRC 12513.</title>
        <authorList>
            <person name="Komaki H."/>
            <person name="Tamura T."/>
        </authorList>
    </citation>
    <scope>NUCLEOTIDE SEQUENCE [LARGE SCALE GENOMIC DNA]</scope>
    <source>
        <strain evidence="2 5">NBRC 12513</strain>
    </source>
</reference>
<dbReference type="Proteomes" id="UP000631312">
    <property type="component" value="Unassembled WGS sequence"/>
</dbReference>
<dbReference type="Gene3D" id="3.40.50.1820">
    <property type="entry name" value="alpha/beta hydrolase"/>
    <property type="match status" value="1"/>
</dbReference>
<accession>A0A7W7HG08</accession>
<dbReference type="EMBL" id="JACHNC010000001">
    <property type="protein sequence ID" value="MBB4749861.1"/>
    <property type="molecule type" value="Genomic_DNA"/>
</dbReference>
<dbReference type="PANTHER" id="PTHR43194:SF2">
    <property type="entry name" value="PEROXISOMAL MEMBRANE PROTEIN LPX1"/>
    <property type="match status" value="1"/>
</dbReference>
<gene>
    <name evidence="2" type="ORF">Alo02nite_90460</name>
    <name evidence="3" type="ORF">BJ964_004022</name>
</gene>
<proteinExistence type="predicted"/>
<evidence type="ECO:0000313" key="5">
    <source>
        <dbReference type="Proteomes" id="UP000631312"/>
    </source>
</evidence>
<dbReference type="InterPro" id="IPR000073">
    <property type="entry name" value="AB_hydrolase_1"/>
</dbReference>
<dbReference type="SUPFAM" id="SSF53474">
    <property type="entry name" value="alpha/beta-Hydrolases"/>
    <property type="match status" value="1"/>
</dbReference>
<keyword evidence="5" id="KW-1185">Reference proteome</keyword>
<dbReference type="Pfam" id="PF12697">
    <property type="entry name" value="Abhydrolase_6"/>
    <property type="match status" value="1"/>
</dbReference>
<sequence length="263" mass="27726">MVQVHSTGNGPGIVVVHGGGVTSGIYRRLAGKLADRFTVHLYDRRGRGDAPARSLPYDVQEDVDDLLTVLRQTGSHNVLGHSGGGIVALLAARQGAVERLALYDGVVPIGDLFPTAWVEPAREAARAGDIARALALTSAGINTHSAASRLPLSVQTAICRLFMRTPIGREMGELLPLTLDEVDGIRAFTGPAEQWAGIDCEVLLACGANGPSYYPRLNEALAAVLPHARTLLVPRAAHDAVNRAPAQVVEPLAEFFAAPARVG</sequence>
<feature type="domain" description="AB hydrolase-1" evidence="1">
    <location>
        <begin position="13"/>
        <end position="250"/>
    </location>
</feature>
<evidence type="ECO:0000313" key="2">
    <source>
        <dbReference type="EMBL" id="GIE46148.1"/>
    </source>
</evidence>
<evidence type="ECO:0000313" key="4">
    <source>
        <dbReference type="Proteomes" id="UP000590511"/>
    </source>
</evidence>
<evidence type="ECO:0000259" key="1">
    <source>
        <dbReference type="Pfam" id="PF12697"/>
    </source>
</evidence>
<evidence type="ECO:0000313" key="3">
    <source>
        <dbReference type="EMBL" id="MBB4749861.1"/>
    </source>
</evidence>
<dbReference type="RefSeq" id="WP_188122113.1">
    <property type="nucleotide sequence ID" value="NZ_BOMP01000190.1"/>
</dbReference>
<dbReference type="AlphaFoldDB" id="A0A7W7HG08"/>
<keyword evidence="2" id="KW-0378">Hydrolase</keyword>
<protein>
    <submittedName>
        <fullName evidence="2">Alpha/beta hydrolase</fullName>
    </submittedName>
    <submittedName>
        <fullName evidence="3">Pimeloyl-ACP methyl ester carboxylesterase</fullName>
    </submittedName>
</protein>
<name>A0A7W7HG08_9ACTN</name>
<dbReference type="Proteomes" id="UP000590511">
    <property type="component" value="Unassembled WGS sequence"/>
</dbReference>
<comment type="caution">
    <text evidence="3">The sequence shown here is derived from an EMBL/GenBank/DDBJ whole genome shotgun (WGS) entry which is preliminary data.</text>
</comment>
<dbReference type="PANTHER" id="PTHR43194">
    <property type="entry name" value="HYDROLASE ALPHA/BETA FOLD FAMILY"/>
    <property type="match status" value="1"/>
</dbReference>